<dbReference type="PANTHER" id="PTHR31751:SF42">
    <property type="entry name" value="PROTEIN CBG10204"/>
    <property type="match status" value="1"/>
</dbReference>
<proteinExistence type="predicted"/>
<sequence length="110" mass="12708">MVKEVIEHSYLMRDLPQLSPRHQTYGLEVFHSIVSHLAPKSTHFFHLMMLARLYIAAHHFNANRNRAQAKRRDGAEMWKPSYPKATKGTECVVKKCKVPAAYGMHIHLIS</sequence>
<evidence type="ECO:0000313" key="1">
    <source>
        <dbReference type="EMBL" id="KAK3107673.1"/>
    </source>
</evidence>
<organism evidence="1 2">
    <name type="scientific">Pinctada imbricata</name>
    <name type="common">Atlantic pearl-oyster</name>
    <name type="synonym">Pinctada martensii</name>
    <dbReference type="NCBI Taxonomy" id="66713"/>
    <lineage>
        <taxon>Eukaryota</taxon>
        <taxon>Metazoa</taxon>
        <taxon>Spiralia</taxon>
        <taxon>Lophotrochozoa</taxon>
        <taxon>Mollusca</taxon>
        <taxon>Bivalvia</taxon>
        <taxon>Autobranchia</taxon>
        <taxon>Pteriomorphia</taxon>
        <taxon>Pterioida</taxon>
        <taxon>Pterioidea</taxon>
        <taxon>Pteriidae</taxon>
        <taxon>Pinctada</taxon>
    </lineage>
</organism>
<dbReference type="Proteomes" id="UP001186944">
    <property type="component" value="Unassembled WGS sequence"/>
</dbReference>
<dbReference type="PANTHER" id="PTHR31751">
    <property type="entry name" value="SI:CH211-108C17.2-RELATED-RELATED"/>
    <property type="match status" value="1"/>
</dbReference>
<accession>A0AA89CDH5</accession>
<dbReference type="AlphaFoldDB" id="A0AA89CDH5"/>
<keyword evidence="2" id="KW-1185">Reference proteome</keyword>
<name>A0AA89CDH5_PINIB</name>
<reference evidence="1" key="1">
    <citation type="submission" date="2019-08" db="EMBL/GenBank/DDBJ databases">
        <title>The improved chromosome-level genome for the pearl oyster Pinctada fucata martensii using PacBio sequencing and Hi-C.</title>
        <authorList>
            <person name="Zheng Z."/>
        </authorList>
    </citation>
    <scope>NUCLEOTIDE SEQUENCE</scope>
    <source>
        <strain evidence="1">ZZ-2019</strain>
        <tissue evidence="1">Adductor muscle</tissue>
    </source>
</reference>
<dbReference type="EMBL" id="VSWD01000002">
    <property type="protein sequence ID" value="KAK3107673.1"/>
    <property type="molecule type" value="Genomic_DNA"/>
</dbReference>
<comment type="caution">
    <text evidence="1">The sequence shown here is derived from an EMBL/GenBank/DDBJ whole genome shotgun (WGS) entry which is preliminary data.</text>
</comment>
<protein>
    <submittedName>
        <fullName evidence="1">Uncharacterized protein</fullName>
    </submittedName>
</protein>
<gene>
    <name evidence="1" type="ORF">FSP39_019614</name>
</gene>
<evidence type="ECO:0000313" key="2">
    <source>
        <dbReference type="Proteomes" id="UP001186944"/>
    </source>
</evidence>